<keyword evidence="2" id="KW-0677">Repeat</keyword>
<evidence type="ECO:0000259" key="3">
    <source>
        <dbReference type="PROSITE" id="PS51464"/>
    </source>
</evidence>
<comment type="caution">
    <text evidence="4">The sequence shown here is derived from an EMBL/GenBank/DDBJ whole genome shotgun (WGS) entry which is preliminary data.</text>
</comment>
<dbReference type="CDD" id="cd05009">
    <property type="entry name" value="SIS_GlmS_GlmD_2"/>
    <property type="match status" value="1"/>
</dbReference>
<evidence type="ECO:0000313" key="5">
    <source>
        <dbReference type="Proteomes" id="UP000249393"/>
    </source>
</evidence>
<accession>A0A2W5VAL6</accession>
<name>A0A2W5VAL6_9CAUL</name>
<evidence type="ECO:0000256" key="2">
    <source>
        <dbReference type="ARBA" id="ARBA00022737"/>
    </source>
</evidence>
<evidence type="ECO:0000313" key="4">
    <source>
        <dbReference type="EMBL" id="PZR35677.1"/>
    </source>
</evidence>
<dbReference type="Pfam" id="PF01380">
    <property type="entry name" value="SIS"/>
    <property type="match status" value="2"/>
</dbReference>
<evidence type="ECO:0000256" key="1">
    <source>
        <dbReference type="ARBA" id="ARBA00022576"/>
    </source>
</evidence>
<dbReference type="Gene3D" id="3.40.50.10490">
    <property type="entry name" value="Glucose-6-phosphate isomerase like protein, domain 1"/>
    <property type="match status" value="2"/>
</dbReference>
<dbReference type="InterPro" id="IPR046348">
    <property type="entry name" value="SIS_dom_sf"/>
</dbReference>
<dbReference type="GO" id="GO:0008483">
    <property type="term" value="F:transaminase activity"/>
    <property type="evidence" value="ECO:0007669"/>
    <property type="project" value="UniProtKB-KW"/>
</dbReference>
<dbReference type="InterPro" id="IPR035466">
    <property type="entry name" value="GlmS/AgaS_SIS"/>
</dbReference>
<dbReference type="EMBL" id="QFQZ01000013">
    <property type="protein sequence ID" value="PZR35677.1"/>
    <property type="molecule type" value="Genomic_DNA"/>
</dbReference>
<feature type="domain" description="SIS" evidence="3">
    <location>
        <begin position="49"/>
        <end position="199"/>
    </location>
</feature>
<keyword evidence="1" id="KW-0032">Aminotransferase</keyword>
<protein>
    <submittedName>
        <fullName evidence="4">Iron dicitrate transport regulator FecR</fullName>
    </submittedName>
</protein>
<dbReference type="InterPro" id="IPR035490">
    <property type="entry name" value="GlmS/FrlB_SIS"/>
</dbReference>
<proteinExistence type="predicted"/>
<sequence length="358" mass="36989">MEATILTRPESPAAGRLAPESTKMFAEASQGAAVAKALLAANAERVAALAERLRANPPRVVVTCARGSSDHAATFARYLIETKAGVLTSSVGLSVSSVYDASPNLEGALCLAVSQSGKSPDLLAAVTAAKAAGAFAVALVNVEDSPLAQLADAVIPLHAGPELSVAATKSYIAALVAVTQLIAAWTQDVELTAALADLPAALEQAWTLDWSAAGKRLETATNLYVLGRGVGFGVALEAALKFKETCGLHAEAFSAAEVLHGPMALVKDGFPALVFAQNDESRQSVEDMAQGLKARGADVFLAAPGKAGDDLLPSLKTHPVLEPILMVQSFYRMANALSVARGYDPDSPPHLNKVTETV</sequence>
<dbReference type="Proteomes" id="UP000249393">
    <property type="component" value="Unassembled WGS sequence"/>
</dbReference>
<keyword evidence="1" id="KW-0808">Transferase</keyword>
<reference evidence="4 5" key="1">
    <citation type="submission" date="2017-08" db="EMBL/GenBank/DDBJ databases">
        <title>Infants hospitalized years apart are colonized by the same room-sourced microbial strains.</title>
        <authorList>
            <person name="Brooks B."/>
            <person name="Olm M.R."/>
            <person name="Firek B.A."/>
            <person name="Baker R."/>
            <person name="Thomas B.C."/>
            <person name="Morowitz M.J."/>
            <person name="Banfield J.F."/>
        </authorList>
    </citation>
    <scope>NUCLEOTIDE SEQUENCE [LARGE SCALE GENOMIC DNA]</scope>
    <source>
        <strain evidence="4">S2_003_000_R2_4</strain>
    </source>
</reference>
<dbReference type="SUPFAM" id="SSF53697">
    <property type="entry name" value="SIS domain"/>
    <property type="match status" value="1"/>
</dbReference>
<dbReference type="GO" id="GO:1901135">
    <property type="term" value="P:carbohydrate derivative metabolic process"/>
    <property type="evidence" value="ECO:0007669"/>
    <property type="project" value="InterPro"/>
</dbReference>
<dbReference type="RefSeq" id="WP_304275426.1">
    <property type="nucleotide sequence ID" value="NZ_QFQZ01000013.1"/>
</dbReference>
<dbReference type="CDD" id="cd05008">
    <property type="entry name" value="SIS_GlmS_GlmD_1"/>
    <property type="match status" value="1"/>
</dbReference>
<dbReference type="PANTHER" id="PTHR10937">
    <property type="entry name" value="GLUCOSAMINE--FRUCTOSE-6-PHOSPHATE AMINOTRANSFERASE, ISOMERIZING"/>
    <property type="match status" value="1"/>
</dbReference>
<feature type="domain" description="SIS" evidence="3">
    <location>
        <begin position="213"/>
        <end position="348"/>
    </location>
</feature>
<dbReference type="AlphaFoldDB" id="A0A2W5VAL6"/>
<organism evidence="4 5">
    <name type="scientific">Caulobacter segnis</name>
    <dbReference type="NCBI Taxonomy" id="88688"/>
    <lineage>
        <taxon>Bacteria</taxon>
        <taxon>Pseudomonadati</taxon>
        <taxon>Pseudomonadota</taxon>
        <taxon>Alphaproteobacteria</taxon>
        <taxon>Caulobacterales</taxon>
        <taxon>Caulobacteraceae</taxon>
        <taxon>Caulobacter</taxon>
    </lineage>
</organism>
<dbReference type="InterPro" id="IPR001347">
    <property type="entry name" value="SIS_dom"/>
</dbReference>
<dbReference type="PROSITE" id="PS51464">
    <property type="entry name" value="SIS"/>
    <property type="match status" value="2"/>
</dbReference>
<gene>
    <name evidence="4" type="ORF">DI526_06045</name>
</gene>
<dbReference type="GO" id="GO:0097367">
    <property type="term" value="F:carbohydrate derivative binding"/>
    <property type="evidence" value="ECO:0007669"/>
    <property type="project" value="InterPro"/>
</dbReference>
<dbReference type="PANTHER" id="PTHR10937:SF8">
    <property type="entry name" value="AMINOTRANSFERASE-RELATED"/>
    <property type="match status" value="1"/>
</dbReference>